<proteinExistence type="predicted"/>
<organism evidence="1 2">
    <name type="scientific">Coemansia spiralis</name>
    <dbReference type="NCBI Taxonomy" id="417178"/>
    <lineage>
        <taxon>Eukaryota</taxon>
        <taxon>Fungi</taxon>
        <taxon>Fungi incertae sedis</taxon>
        <taxon>Zoopagomycota</taxon>
        <taxon>Kickxellomycotina</taxon>
        <taxon>Kickxellomycetes</taxon>
        <taxon>Kickxellales</taxon>
        <taxon>Kickxellaceae</taxon>
        <taxon>Coemansia</taxon>
    </lineage>
</organism>
<dbReference type="AlphaFoldDB" id="A0A9W8G8Z9"/>
<dbReference type="EMBL" id="JANBTW010000034">
    <property type="protein sequence ID" value="KAJ2677177.1"/>
    <property type="molecule type" value="Genomic_DNA"/>
</dbReference>
<reference evidence="1" key="1">
    <citation type="submission" date="2022-07" db="EMBL/GenBank/DDBJ databases">
        <title>Phylogenomic reconstructions and comparative analyses of Kickxellomycotina fungi.</title>
        <authorList>
            <person name="Reynolds N.K."/>
            <person name="Stajich J.E."/>
            <person name="Barry K."/>
            <person name="Grigoriev I.V."/>
            <person name="Crous P."/>
            <person name="Smith M.E."/>
        </authorList>
    </citation>
    <scope>NUCLEOTIDE SEQUENCE</scope>
    <source>
        <strain evidence="1">NRRL 3115</strain>
    </source>
</reference>
<dbReference type="Proteomes" id="UP001151518">
    <property type="component" value="Unassembled WGS sequence"/>
</dbReference>
<dbReference type="OrthoDB" id="5544811at2759"/>
<comment type="caution">
    <text evidence="1">The sequence shown here is derived from an EMBL/GenBank/DDBJ whole genome shotgun (WGS) entry which is preliminary data.</text>
</comment>
<name>A0A9W8G8Z9_9FUNG</name>
<protein>
    <submittedName>
        <fullName evidence="1">Uncharacterized protein</fullName>
    </submittedName>
</protein>
<evidence type="ECO:0000313" key="2">
    <source>
        <dbReference type="Proteomes" id="UP001151518"/>
    </source>
</evidence>
<accession>A0A9W8G8Z9</accession>
<gene>
    <name evidence="1" type="ORF">GGI25_003274</name>
</gene>
<evidence type="ECO:0000313" key="1">
    <source>
        <dbReference type="EMBL" id="KAJ2677177.1"/>
    </source>
</evidence>
<sequence>MRSINHDVLILVFRCITDKECSGLADWRRQLPLLWVCRAWRMAALPLVYCTLIVESISTTDMLGGSQFSLDIKTDSNTMVLENKGHYHPRVLRIRVHYCKSILPNMDFALRELQNCAWLTENKIELLHVELSAQANSSMVNSFVLDRLDRLQMQARLLLLLVPNVTKLKIESRAVDAFSSLLARSIVNSCGDQVIKMDVNTHSLTMVGGLLPQSLQDLWLFCDSNVLPKINTGLLKRLTLTGVSHGMFWNYWLGSGHVIDFANLEQLAVGVLYQFDVYSGYWLGPCDGFLYTLNAPKLRYLNINASPLTFGLLAAVIRTSRMLELVQISAPENNVITLYKPRLRKSILEAIMAKHWSALVASFAELARDIFHVPKLCLSSHLIISSGNSVADWGCLKQLTVAAKISFDALVGVIERAPDLLKLDAKDVWVGQSPAIAQWAGSEKQAVPISTSLRAISIGLESDSKAMEYLVEKYLNARIESLESLCFY</sequence>